<proteinExistence type="predicted"/>
<protein>
    <recommendedName>
        <fullName evidence="2">Nephrocystin 3-like N-terminal domain-containing protein</fullName>
    </recommendedName>
</protein>
<reference evidence="3 4" key="1">
    <citation type="journal article" date="2012" name="Appl. Environ. Microbiol.">
        <title>Short-read sequencing for genomic analysis of the brown rot fungus Fibroporia radiculosa.</title>
        <authorList>
            <person name="Tang J.D."/>
            <person name="Perkins A.D."/>
            <person name="Sonstegard T.S."/>
            <person name="Schroeder S.G."/>
            <person name="Burgess S.C."/>
            <person name="Diehl S.V."/>
        </authorList>
    </citation>
    <scope>NUCLEOTIDE SEQUENCE [LARGE SCALE GENOMIC DNA]</scope>
    <source>
        <strain evidence="3 4">TFFH 294</strain>
    </source>
</reference>
<dbReference type="EMBL" id="HE797224">
    <property type="protein sequence ID" value="CCM06110.1"/>
    <property type="molecule type" value="Genomic_DNA"/>
</dbReference>
<evidence type="ECO:0000256" key="1">
    <source>
        <dbReference type="ARBA" id="ARBA00022737"/>
    </source>
</evidence>
<sequence>MDRRNMWKIARHHVPTFPASSLQPLVIFDSDFDGLVEDTAPIFDIFKYASEMILDQVHRHQELFSLLKFIADIYGYLRADKDILGNPFMEGRLVVEKLTRQSLECADFIAHYSEKIVFWNKLGKDIDRETRTTIQRFQETLSSLMEQIRRRTFNEISAPIYRGALDVDLSGLEYVTGAGVNESKQCLPGTRREILSTIQDWIHTKKEDATKIFWLSGMAGKGKSAIAHTIARLSHERGSLGSCYCFDRTR</sequence>
<feature type="domain" description="Nephrocystin 3-like N-terminal" evidence="2">
    <location>
        <begin position="193"/>
        <end position="249"/>
    </location>
</feature>
<gene>
    <name evidence="3" type="ORF">FIBRA_08359</name>
</gene>
<dbReference type="SUPFAM" id="SSF52540">
    <property type="entry name" value="P-loop containing nucleoside triphosphate hydrolases"/>
    <property type="match status" value="1"/>
</dbReference>
<dbReference type="Pfam" id="PF24883">
    <property type="entry name" value="NPHP3_N"/>
    <property type="match status" value="1"/>
</dbReference>
<dbReference type="AlphaFoldDB" id="J4GWN0"/>
<dbReference type="Proteomes" id="UP000006352">
    <property type="component" value="Unassembled WGS sequence"/>
</dbReference>
<dbReference type="GeneID" id="24101021"/>
<dbReference type="OrthoDB" id="2658414at2759"/>
<name>J4GWN0_9APHY</name>
<keyword evidence="1" id="KW-0677">Repeat</keyword>
<dbReference type="InterPro" id="IPR056884">
    <property type="entry name" value="NPHP3-like_N"/>
</dbReference>
<keyword evidence="4" id="KW-1185">Reference proteome</keyword>
<dbReference type="RefSeq" id="XP_012185393.1">
    <property type="nucleotide sequence ID" value="XM_012330003.1"/>
</dbReference>
<evidence type="ECO:0000313" key="4">
    <source>
        <dbReference type="Proteomes" id="UP000006352"/>
    </source>
</evidence>
<dbReference type="InterPro" id="IPR027417">
    <property type="entry name" value="P-loop_NTPase"/>
</dbReference>
<dbReference type="HOGENOM" id="CLU_048065_0_0_1"/>
<organism evidence="3 4">
    <name type="scientific">Fibroporia radiculosa</name>
    <dbReference type="NCBI Taxonomy" id="599839"/>
    <lineage>
        <taxon>Eukaryota</taxon>
        <taxon>Fungi</taxon>
        <taxon>Dikarya</taxon>
        <taxon>Basidiomycota</taxon>
        <taxon>Agaricomycotina</taxon>
        <taxon>Agaricomycetes</taxon>
        <taxon>Polyporales</taxon>
        <taxon>Fibroporiaceae</taxon>
        <taxon>Fibroporia</taxon>
    </lineage>
</organism>
<evidence type="ECO:0000259" key="2">
    <source>
        <dbReference type="Pfam" id="PF24883"/>
    </source>
</evidence>
<dbReference type="InParanoid" id="J4GWN0"/>
<dbReference type="STRING" id="599839.J4GWN0"/>
<evidence type="ECO:0000313" key="3">
    <source>
        <dbReference type="EMBL" id="CCM06110.1"/>
    </source>
</evidence>
<accession>J4GWN0</accession>